<feature type="compositionally biased region" description="Gly residues" evidence="1">
    <location>
        <begin position="33"/>
        <end position="43"/>
    </location>
</feature>
<evidence type="ECO:0000256" key="1">
    <source>
        <dbReference type="SAM" id="MobiDB-lite"/>
    </source>
</evidence>
<proteinExistence type="predicted"/>
<organism evidence="2">
    <name type="scientific">uncultured Rubrobacteraceae bacterium</name>
    <dbReference type="NCBI Taxonomy" id="349277"/>
    <lineage>
        <taxon>Bacteria</taxon>
        <taxon>Bacillati</taxon>
        <taxon>Actinomycetota</taxon>
        <taxon>Rubrobacteria</taxon>
        <taxon>Rubrobacterales</taxon>
        <taxon>Rubrobacteraceae</taxon>
        <taxon>environmental samples</taxon>
    </lineage>
</organism>
<feature type="non-terminal residue" evidence="2">
    <location>
        <position position="88"/>
    </location>
</feature>
<accession>A0A6J4RCT1</accession>
<feature type="non-terminal residue" evidence="2">
    <location>
        <position position="1"/>
    </location>
</feature>
<reference evidence="2" key="1">
    <citation type="submission" date="2020-02" db="EMBL/GenBank/DDBJ databases">
        <authorList>
            <person name="Meier V. D."/>
        </authorList>
    </citation>
    <scope>NUCLEOTIDE SEQUENCE</scope>
    <source>
        <strain evidence="2">AVDCRST_MAG12</strain>
    </source>
</reference>
<feature type="compositionally biased region" description="Basic and acidic residues" evidence="1">
    <location>
        <begin position="7"/>
        <end position="19"/>
    </location>
</feature>
<gene>
    <name evidence="2" type="ORF">AVDCRST_MAG12-624</name>
</gene>
<feature type="compositionally biased region" description="Basic and acidic residues" evidence="1">
    <location>
        <begin position="46"/>
        <end position="67"/>
    </location>
</feature>
<sequence>ARQTRSPKPDARYLEDPRPRPSQGGNTRPAGRGRAGGASGPGVPGCEDRPCWAPDRDGGRERGRGGRDVPAPALEPDHRGVPVGGGLV</sequence>
<dbReference type="AlphaFoldDB" id="A0A6J4RCT1"/>
<protein>
    <submittedName>
        <fullName evidence="2">Phosphoribosylformylglycinamidine synthase, PurS subunit</fullName>
        <ecNumber evidence="2">6.3.5.3</ecNumber>
    </submittedName>
</protein>
<dbReference type="EC" id="6.3.5.3" evidence="2"/>
<dbReference type="GO" id="GO:0004642">
    <property type="term" value="F:phosphoribosylformylglycinamidine synthase activity"/>
    <property type="evidence" value="ECO:0007669"/>
    <property type="project" value="UniProtKB-EC"/>
</dbReference>
<keyword evidence="2" id="KW-0436">Ligase</keyword>
<dbReference type="EMBL" id="CADCVK010000109">
    <property type="protein sequence ID" value="CAA9469202.1"/>
    <property type="molecule type" value="Genomic_DNA"/>
</dbReference>
<evidence type="ECO:0000313" key="2">
    <source>
        <dbReference type="EMBL" id="CAA9469202.1"/>
    </source>
</evidence>
<name>A0A6J4RCT1_9ACTN</name>
<feature type="region of interest" description="Disordered" evidence="1">
    <location>
        <begin position="1"/>
        <end position="88"/>
    </location>
</feature>